<keyword evidence="2" id="KW-0812">Transmembrane</keyword>
<gene>
    <name evidence="3" type="ORF">M407DRAFT_22787</name>
</gene>
<feature type="compositionally biased region" description="Low complexity" evidence="1">
    <location>
        <begin position="188"/>
        <end position="205"/>
    </location>
</feature>
<reference evidence="3 4" key="1">
    <citation type="submission" date="2014-04" db="EMBL/GenBank/DDBJ databases">
        <authorList>
            <consortium name="DOE Joint Genome Institute"/>
            <person name="Kuo A."/>
            <person name="Girlanda M."/>
            <person name="Perotto S."/>
            <person name="Kohler A."/>
            <person name="Nagy L.G."/>
            <person name="Floudas D."/>
            <person name="Copeland A."/>
            <person name="Barry K.W."/>
            <person name="Cichocki N."/>
            <person name="Veneault-Fourrey C."/>
            <person name="LaButti K."/>
            <person name="Lindquist E.A."/>
            <person name="Lipzen A."/>
            <person name="Lundell T."/>
            <person name="Morin E."/>
            <person name="Murat C."/>
            <person name="Sun H."/>
            <person name="Tunlid A."/>
            <person name="Henrissat B."/>
            <person name="Grigoriev I.V."/>
            <person name="Hibbett D.S."/>
            <person name="Martin F."/>
            <person name="Nordberg H.P."/>
            <person name="Cantor M.N."/>
            <person name="Hua S.X."/>
        </authorList>
    </citation>
    <scope>NUCLEOTIDE SEQUENCE [LARGE SCALE GENOMIC DNA]</scope>
    <source>
        <strain evidence="3 4">MUT 4182</strain>
    </source>
</reference>
<keyword evidence="2" id="KW-1133">Transmembrane helix</keyword>
<feature type="compositionally biased region" description="Basic residues" evidence="1">
    <location>
        <begin position="1"/>
        <end position="10"/>
    </location>
</feature>
<feature type="compositionally biased region" description="Polar residues" evidence="1">
    <location>
        <begin position="86"/>
        <end position="105"/>
    </location>
</feature>
<dbReference type="HOGENOM" id="CLU_363770_0_0_1"/>
<sequence length="768" mass="81508">MSNTIKHRRGPQSSRGPSRLPRQGTNRKNRNHPGAQERQTENLSKIVRDGQDPIRQLYAGGARQETKASSEASTGQPSPDPAAASGNPNEGQSGQDIRAQYNSYHEVQPADGGNGGDGDSYAATDGVDAYPDGTASEAAPSTTEQVPAFQTASGPGSFSTVQPTSYPSHKSIDNPVLEVPEKSESQDAFTSSEATASTATVTAPSNIGGGRPTTMVPNTTLHSTSTLTSVPVSPGTPLSQPPPPILPHLGSYSRSSTEPIETGLFDGNPSSSSESSSSSSGKAIGITAAFLTIAFIVVVVYLRRRAAALKARADRERFAELQRDFLATKESSIFGGPDRGSMSLDEKRLPTGPSWDDSFLNYLPPPSPVPFGTQQHNKGPHGRISTRGSGWMVIGEKSPVLGAEAAAAEGRIPPPPNVHFTDGRAPRKGFETELQSASSVSTVEDAVIRTASRVSAASVYTTQSTRKPPTAYKNISPYGQKHLDPKFAISKVPAAQQHTNLRQDAHNATAQANVSRASGAPPNTAIGRGILKERNGTNGDTNKENLPSPPMAPLRINKKSNIIAPTPTKPPHTSIISSYAEDDDDSSDPFEHDQPSGRGNPQTAHRYHYQKRQSVYSTHSSVGFNPSQSMGELMLAPYGDEALVSDVEGIGGGERSGGTRSERGNRSEDWATHSAGNKPKVHPQHRQPVQPRSTTPRLTVTSPSGALSGLTPSASTSSMEDAFMSLSQMALASSQPDYRSPTYSIYNMYDGDDEAGLPRRSIPVPVRR</sequence>
<feature type="compositionally biased region" description="Low complexity" evidence="1">
    <location>
        <begin position="11"/>
        <end position="24"/>
    </location>
</feature>
<accession>A0A0C3M2U1</accession>
<feature type="region of interest" description="Disordered" evidence="1">
    <location>
        <begin position="647"/>
        <end position="718"/>
    </location>
</feature>
<evidence type="ECO:0000313" key="3">
    <source>
        <dbReference type="EMBL" id="KIO28022.1"/>
    </source>
</evidence>
<feature type="compositionally biased region" description="Polar residues" evidence="1">
    <location>
        <begin position="690"/>
        <end position="718"/>
    </location>
</feature>
<keyword evidence="2" id="KW-0472">Membrane</keyword>
<feature type="compositionally biased region" description="Polar residues" evidence="1">
    <location>
        <begin position="504"/>
        <end position="516"/>
    </location>
</feature>
<dbReference type="EMBL" id="KN823000">
    <property type="protein sequence ID" value="KIO28022.1"/>
    <property type="molecule type" value="Genomic_DNA"/>
</dbReference>
<feature type="region of interest" description="Disordered" evidence="1">
    <location>
        <begin position="1"/>
        <end position="280"/>
    </location>
</feature>
<protein>
    <submittedName>
        <fullName evidence="3">Uncharacterized protein</fullName>
    </submittedName>
</protein>
<feature type="transmembrane region" description="Helical" evidence="2">
    <location>
        <begin position="283"/>
        <end position="302"/>
    </location>
</feature>
<evidence type="ECO:0000313" key="4">
    <source>
        <dbReference type="Proteomes" id="UP000054248"/>
    </source>
</evidence>
<evidence type="ECO:0000256" key="1">
    <source>
        <dbReference type="SAM" id="MobiDB-lite"/>
    </source>
</evidence>
<proteinExistence type="predicted"/>
<dbReference type="Proteomes" id="UP000054248">
    <property type="component" value="Unassembled WGS sequence"/>
</dbReference>
<dbReference type="OrthoDB" id="3238870at2759"/>
<feature type="compositionally biased region" description="Basic and acidic residues" evidence="1">
    <location>
        <begin position="660"/>
        <end position="671"/>
    </location>
</feature>
<evidence type="ECO:0000256" key="2">
    <source>
        <dbReference type="SAM" id="Phobius"/>
    </source>
</evidence>
<organism evidence="3 4">
    <name type="scientific">Tulasnella calospora MUT 4182</name>
    <dbReference type="NCBI Taxonomy" id="1051891"/>
    <lineage>
        <taxon>Eukaryota</taxon>
        <taxon>Fungi</taxon>
        <taxon>Dikarya</taxon>
        <taxon>Basidiomycota</taxon>
        <taxon>Agaricomycotina</taxon>
        <taxon>Agaricomycetes</taxon>
        <taxon>Cantharellales</taxon>
        <taxon>Tulasnellaceae</taxon>
        <taxon>Tulasnella</taxon>
    </lineage>
</organism>
<feature type="compositionally biased region" description="Polar residues" evidence="1">
    <location>
        <begin position="139"/>
        <end position="168"/>
    </location>
</feature>
<feature type="compositionally biased region" description="Low complexity" evidence="1">
    <location>
        <begin position="217"/>
        <end position="238"/>
    </location>
</feature>
<keyword evidence="4" id="KW-1185">Reference proteome</keyword>
<feature type="compositionally biased region" description="Polar residues" evidence="1">
    <location>
        <begin position="67"/>
        <end position="77"/>
    </location>
</feature>
<feature type="region of interest" description="Disordered" evidence="1">
    <location>
        <begin position="749"/>
        <end position="768"/>
    </location>
</feature>
<reference evidence="4" key="2">
    <citation type="submission" date="2015-01" db="EMBL/GenBank/DDBJ databases">
        <title>Evolutionary Origins and Diversification of the Mycorrhizal Mutualists.</title>
        <authorList>
            <consortium name="DOE Joint Genome Institute"/>
            <consortium name="Mycorrhizal Genomics Consortium"/>
            <person name="Kohler A."/>
            <person name="Kuo A."/>
            <person name="Nagy L.G."/>
            <person name="Floudas D."/>
            <person name="Copeland A."/>
            <person name="Barry K.W."/>
            <person name="Cichocki N."/>
            <person name="Veneault-Fourrey C."/>
            <person name="LaButti K."/>
            <person name="Lindquist E.A."/>
            <person name="Lipzen A."/>
            <person name="Lundell T."/>
            <person name="Morin E."/>
            <person name="Murat C."/>
            <person name="Riley R."/>
            <person name="Ohm R."/>
            <person name="Sun H."/>
            <person name="Tunlid A."/>
            <person name="Henrissat B."/>
            <person name="Grigoriev I.V."/>
            <person name="Hibbett D.S."/>
            <person name="Martin F."/>
        </authorList>
    </citation>
    <scope>NUCLEOTIDE SEQUENCE [LARGE SCALE GENOMIC DNA]</scope>
    <source>
        <strain evidence="4">MUT 4182</strain>
    </source>
</reference>
<feature type="region of interest" description="Disordered" evidence="1">
    <location>
        <begin position="504"/>
        <end position="604"/>
    </location>
</feature>
<feature type="compositionally biased region" description="Low complexity" evidence="1">
    <location>
        <begin position="270"/>
        <end position="280"/>
    </location>
</feature>
<name>A0A0C3M2U1_9AGAM</name>
<dbReference type="AlphaFoldDB" id="A0A0C3M2U1"/>